<evidence type="ECO:0000256" key="1">
    <source>
        <dbReference type="SAM" id="SignalP"/>
    </source>
</evidence>
<dbReference type="STRING" id="86259.A0A4Z1PBX6"/>
<reference evidence="2 3" key="1">
    <citation type="submission" date="2019-04" db="EMBL/GenBank/DDBJ databases">
        <title>High contiguity whole genome sequence and gene annotation resource for two Venturia nashicola isolates.</title>
        <authorList>
            <person name="Prokchorchik M."/>
            <person name="Won K."/>
            <person name="Lee Y."/>
            <person name="Choi E.D."/>
            <person name="Segonzac C."/>
            <person name="Sohn K.H."/>
        </authorList>
    </citation>
    <scope>NUCLEOTIDE SEQUENCE [LARGE SCALE GENOMIC DNA]</scope>
    <source>
        <strain evidence="2 3">PRI2</strain>
    </source>
</reference>
<dbReference type="EMBL" id="SNSC02000003">
    <property type="protein sequence ID" value="TID26115.1"/>
    <property type="molecule type" value="Genomic_DNA"/>
</dbReference>
<protein>
    <submittedName>
        <fullName evidence="2">Sexual differentiation process protein isp4</fullName>
    </submittedName>
</protein>
<feature type="signal peptide" evidence="1">
    <location>
        <begin position="1"/>
        <end position="21"/>
    </location>
</feature>
<comment type="caution">
    <text evidence="2">The sequence shown here is derived from an EMBL/GenBank/DDBJ whole genome shotgun (WGS) entry which is preliminary data.</text>
</comment>
<accession>A0A4Z1PBX6</accession>
<evidence type="ECO:0000313" key="3">
    <source>
        <dbReference type="Proteomes" id="UP000298493"/>
    </source>
</evidence>
<keyword evidence="3" id="KW-1185">Reference proteome</keyword>
<dbReference type="Proteomes" id="UP000298493">
    <property type="component" value="Unassembled WGS sequence"/>
</dbReference>
<feature type="chain" id="PRO_5021403285" evidence="1">
    <location>
        <begin position="22"/>
        <end position="259"/>
    </location>
</feature>
<keyword evidence="1" id="KW-0732">Signal</keyword>
<gene>
    <name evidence="2" type="ORF">E6O75_ATG03978</name>
</gene>
<dbReference type="AlphaFoldDB" id="A0A4Z1PBX6"/>
<proteinExistence type="predicted"/>
<sequence length="259" mass="27947">MGFFTSGLFLALLSLAGTSIAQCTTGKTTGGSFGRKYGPYVSIGGTKNQIIRMETLYTPGKKPPRSKGVLFLWPGMNDQANKGSDLIQTVIEAPGNCGAEQWCLAPYVFIFLRKASGTGLGADEDRVVMHGYSVADWDKRLAIAPDSPINITYSRKDKNWVQTTTVVKSGKQLHEYVRGTGALKGWGTGTEVQSGHPGTVDTQYYEQTIIELASPDPGFAKTHTITGTGKSKAISTPVKTTDNKVFTIEKITLPPWSNC</sequence>
<organism evidence="2 3">
    <name type="scientific">Venturia nashicola</name>
    <dbReference type="NCBI Taxonomy" id="86259"/>
    <lineage>
        <taxon>Eukaryota</taxon>
        <taxon>Fungi</taxon>
        <taxon>Dikarya</taxon>
        <taxon>Ascomycota</taxon>
        <taxon>Pezizomycotina</taxon>
        <taxon>Dothideomycetes</taxon>
        <taxon>Pleosporomycetidae</taxon>
        <taxon>Venturiales</taxon>
        <taxon>Venturiaceae</taxon>
        <taxon>Venturia</taxon>
    </lineage>
</organism>
<name>A0A4Z1PBX6_9PEZI</name>
<evidence type="ECO:0000313" key="2">
    <source>
        <dbReference type="EMBL" id="TID26115.1"/>
    </source>
</evidence>